<dbReference type="RefSeq" id="XP_060300534.1">
    <property type="nucleotide sequence ID" value="XM_060439434.1"/>
</dbReference>
<reference evidence="2" key="1">
    <citation type="submission" date="2023-06" db="EMBL/GenBank/DDBJ databases">
        <title>Genome-scale phylogeny and comparative genomics of the fungal order Sordariales.</title>
        <authorList>
            <consortium name="Lawrence Berkeley National Laboratory"/>
            <person name="Hensen N."/>
            <person name="Bonometti L."/>
            <person name="Westerberg I."/>
            <person name="Brannstrom I.O."/>
            <person name="Guillou S."/>
            <person name="Cros-Aarteil S."/>
            <person name="Calhoun S."/>
            <person name="Haridas S."/>
            <person name="Kuo A."/>
            <person name="Mondo S."/>
            <person name="Pangilinan J."/>
            <person name="Riley R."/>
            <person name="LaButti K."/>
            <person name="Andreopoulos B."/>
            <person name="Lipzen A."/>
            <person name="Chen C."/>
            <person name="Yanf M."/>
            <person name="Daum C."/>
            <person name="Ng V."/>
            <person name="Clum A."/>
            <person name="Steindorff A."/>
            <person name="Ohm R."/>
            <person name="Martin F."/>
            <person name="Silar P."/>
            <person name="Natvig D."/>
            <person name="Lalanne C."/>
            <person name="Gautier V."/>
            <person name="Ament-velasquez S.L."/>
            <person name="Kruys A."/>
            <person name="Hutchinson M.I."/>
            <person name="Powell A.J."/>
            <person name="Barry K."/>
            <person name="Miller A.N."/>
            <person name="Grigoriev I.V."/>
            <person name="Debuchy R."/>
            <person name="Gladieux P."/>
            <person name="Thoren M.H."/>
            <person name="Johannesson H."/>
        </authorList>
    </citation>
    <scope>NUCLEOTIDE SEQUENCE</scope>
    <source>
        <strain evidence="2">SMH2392-1A</strain>
    </source>
</reference>
<keyword evidence="3" id="KW-1185">Reference proteome</keyword>
<comment type="caution">
    <text evidence="2">The sequence shown here is derived from an EMBL/GenBank/DDBJ whole genome shotgun (WGS) entry which is preliminary data.</text>
</comment>
<proteinExistence type="predicted"/>
<organism evidence="2 3">
    <name type="scientific">Lasiosphaeria miniovina</name>
    <dbReference type="NCBI Taxonomy" id="1954250"/>
    <lineage>
        <taxon>Eukaryota</taxon>
        <taxon>Fungi</taxon>
        <taxon>Dikarya</taxon>
        <taxon>Ascomycota</taxon>
        <taxon>Pezizomycotina</taxon>
        <taxon>Sordariomycetes</taxon>
        <taxon>Sordariomycetidae</taxon>
        <taxon>Sordariales</taxon>
        <taxon>Lasiosphaeriaceae</taxon>
        <taxon>Lasiosphaeria</taxon>
    </lineage>
</organism>
<accession>A0AA40B4Q2</accession>
<evidence type="ECO:0000256" key="1">
    <source>
        <dbReference type="SAM" id="MobiDB-lite"/>
    </source>
</evidence>
<gene>
    <name evidence="2" type="ORF">B0T26DRAFT_672318</name>
</gene>
<sequence>MEHMWTLSIEMGWFDPNSDQTREDALLLEKQRMRLDRLKATGMGMKGTNPNSAKHELSQRGPSQIVSYSSRFMNKISEVTDDMNVSGSLSIKYGTIGGSGKGSFIDSDKFKESDSIDDCLGCTLRRHRLGDIFLDVFL</sequence>
<dbReference type="GeneID" id="85322704"/>
<evidence type="ECO:0000313" key="3">
    <source>
        <dbReference type="Proteomes" id="UP001172101"/>
    </source>
</evidence>
<dbReference type="Proteomes" id="UP001172101">
    <property type="component" value="Unassembled WGS sequence"/>
</dbReference>
<evidence type="ECO:0000313" key="2">
    <source>
        <dbReference type="EMBL" id="KAK0727679.1"/>
    </source>
</evidence>
<protein>
    <submittedName>
        <fullName evidence="2">Uncharacterized protein</fullName>
    </submittedName>
</protein>
<feature type="region of interest" description="Disordered" evidence="1">
    <location>
        <begin position="41"/>
        <end position="61"/>
    </location>
</feature>
<name>A0AA40B4Q2_9PEZI</name>
<dbReference type="EMBL" id="JAUIRO010000002">
    <property type="protein sequence ID" value="KAK0727679.1"/>
    <property type="molecule type" value="Genomic_DNA"/>
</dbReference>
<dbReference type="AlphaFoldDB" id="A0AA40B4Q2"/>